<dbReference type="InterPro" id="IPR053058">
    <property type="entry name" value="Mulikevirus_tape_measure"/>
</dbReference>
<dbReference type="PANTHER" id="PTHR38812">
    <property type="entry name" value="MU-LIKE PROPHAGE FLUMU PROTEIN GP42"/>
    <property type="match status" value="1"/>
</dbReference>
<sequence>MADKTMKYAIDARQAEAGARQFVRAVQTIRAQSKANIRGTADDFKELTRAVGGADFTKIARQLRSLAGVRFSNRGMTAFVRDLAELSRFKGPSASAITRVRNMAKAVTELGKVNGGKGGDNLRRVADAAMSLDKLGGAAQHLRTLKTAVTGIASLKPQGLEKLGLFFQMLRAFRVSPDIVKLSALGIALKTIRPPTDKQIGRMARFFDILKRVVVPRGLGSGLMSLGTSFKTFRPPTTSQIERFKEFMAAINGVKLRKDFGVMAAGLDRITAASSRAARGFGLLRRGMTNLPIGRTTRQVHGLTHSLRGLENAFSFSYHAGSLFRTMLGSLALGSIARSIYDTSVMYLKADSALKVVTGSQEAANAEMDQAIAMIQRTGGAIDAVLPRYSKFVAAAGQSGLTVGEARDIFEATSGALTVLGANAEDSELAFLAIEQIVSKGVLSSEELRRQLAERLPGAFQAMAKALYPTLVATEGMEAAQAKLNEELKAGSIQSVEAMQRFAEVLKETYGPELENALKRPDVALNRLRNEWTFFKKTVADSGFLYELGIAFDKLVVAMQTDEFKAFAVQLGQGLGRAVRMGADALVWMIENMEKVREALKRVIVVVIAYKALHLGANIIQSAANIGVMASGLVNLAGKFRAAAAGANFLKIALISTGIGAIVVALGTLAALLYVNRNRMIEIGGHAARLGTIMKVVWEDIVGAVSAAIEWIDRFTFTLLDIVPFARPVFEFLKGALERAGYDFSSFGSLIWSSVKTPINLVMRGFDLMATTVKAAILSMSIEFKAFIETLQNPLNFVSIRQQATAAQGRLAGLTADRMESIAGRDYAQNFVDNTVGNYAVSVAQRSEQRERTQATLAAGIAHMTGRPQTTPDAETSNLRLFTDDYDGSGRKDAQKELTSITKLIEQTLPMKTAREELAVAEERLLKAREDHLINDEQLRQAQINLRREYEAQIDPVGALVAETERNITALRETMDMSPGMQRYYEVMAELRRENAEAQAEENAELAEKLRLEESLKRFGNIRDNLDPSAAARRDYDLDRQAVLDATQPGASRDRMLSNLDAQYRDALDPRNAVTGYRELAQQLDPLAAATEQYEKELDTLNRAQQAGILVGDEYRAAVEKLNREHQDALDPVRKMREEYAEQGMILRMSDRTARRYEAVRDQINKLEEAGVTITRDLVEEVTRLVAAQDQLENPQGFRKWVDEARDLNEAMSDLAVTISDELAASFGKLFATGDFELTEFLTAIRDESAQAAGELFTKQLYQVVGLGDKGGLMGAAKDGVMSLFDGVQGNTISSIISGYNKEKAPNGLSKGDTAIVEKLIEIRDALTGGGSSAPVMGANGAKAFNNGGIFGGIISTVGSFFDNKQGNSSGQLLSTILGGEGENQMFAEASSQGHGLCCCDDEFTRGDQAIVDQLFLLRRAFEENAFFGGSSAGVAANAGMFGRNKVSSAGQGGMLLEGPDTSTMSMGDGAGYAAFGDAASSHADGDSSTGDWLQTAGTTIGAIVGAYYGNWEMGAQIGNNAGTFAGGIADMKDPETGAIKYSSNPIVAAIQQQTQIIVDIGKATIEAIGASGGGGGGMGGMGDMFGGMGGMGGGSSSSTSGAKAQKTGSSTGGGGGGGFWSSAGSFFSGFFEEGGYSTEAVKHGLVPASAFLNAPRYAMGTASTSSGERPAVLHDDEAVIPLSRGRYVPVQMEGGGGSSQVVNQNVTFNVNAEDPNAFRRSEHQLRARAVRSLRSAA</sequence>
<dbReference type="NCBIfam" id="TIGR02675">
    <property type="entry name" value="tape_meas_nterm"/>
    <property type="match status" value="1"/>
</dbReference>
<gene>
    <name evidence="5" type="ORF">E4680_11830</name>
</gene>
<feature type="coiled-coil region" evidence="1">
    <location>
        <begin position="981"/>
        <end position="1016"/>
    </location>
</feature>
<evidence type="ECO:0000313" key="5">
    <source>
        <dbReference type="EMBL" id="TFZ81585.1"/>
    </source>
</evidence>
<evidence type="ECO:0000313" key="6">
    <source>
        <dbReference type="Proteomes" id="UP000297890"/>
    </source>
</evidence>
<proteinExistence type="predicted"/>
<feature type="region of interest" description="Disordered" evidence="2">
    <location>
        <begin position="1590"/>
        <end position="1616"/>
    </location>
</feature>
<organism evidence="5 6">
    <name type="scientific">Candidatus Macondimonas diazotrophica</name>
    <dbReference type="NCBI Taxonomy" id="2305248"/>
    <lineage>
        <taxon>Bacteria</taxon>
        <taxon>Pseudomonadati</taxon>
        <taxon>Pseudomonadota</taxon>
        <taxon>Gammaproteobacteria</taxon>
        <taxon>Chromatiales</taxon>
        <taxon>Ectothiorhodospiraceae</taxon>
        <taxon>Candidatus Macondimonas</taxon>
    </lineage>
</organism>
<accession>A0A4Z0F7A7</accession>
<feature type="domain" description="Tape measure protein N-terminal" evidence="4">
    <location>
        <begin position="338"/>
        <end position="538"/>
    </location>
</feature>
<evidence type="ECO:0000256" key="2">
    <source>
        <dbReference type="SAM" id="MobiDB-lite"/>
    </source>
</evidence>
<feature type="transmembrane region" description="Helical" evidence="3">
    <location>
        <begin position="619"/>
        <end position="637"/>
    </location>
</feature>
<dbReference type="OrthoDB" id="8019720at2"/>
<keyword evidence="3" id="KW-1133">Transmembrane helix</keyword>
<evidence type="ECO:0000259" key="4">
    <source>
        <dbReference type="Pfam" id="PF20155"/>
    </source>
</evidence>
<dbReference type="EMBL" id="SRIO01000019">
    <property type="protein sequence ID" value="TFZ81585.1"/>
    <property type="molecule type" value="Genomic_DNA"/>
</dbReference>
<keyword evidence="6" id="KW-1185">Reference proteome</keyword>
<keyword evidence="3" id="KW-0812">Transmembrane</keyword>
<evidence type="ECO:0000256" key="3">
    <source>
        <dbReference type="SAM" id="Phobius"/>
    </source>
</evidence>
<comment type="caution">
    <text evidence="5">The sequence shown here is derived from an EMBL/GenBank/DDBJ whole genome shotgun (WGS) entry which is preliminary data.</text>
</comment>
<reference evidence="5 6" key="1">
    <citation type="journal article" date="2019" name="ISME J.">
        <title>Candidatus Macondimonas diazotrophica, a novel gammaproteobacterial genus dominating crude-oil-contaminated coastal sediments.</title>
        <authorList>
            <person name="Karthikeyan S."/>
            <person name="Konstantinidis K."/>
        </authorList>
    </citation>
    <scope>NUCLEOTIDE SEQUENCE [LARGE SCALE GENOMIC DNA]</scope>
    <source>
        <strain evidence="5 6">KTK01</strain>
    </source>
</reference>
<protein>
    <recommendedName>
        <fullName evidence="4">Tape measure protein N-terminal domain-containing protein</fullName>
    </recommendedName>
</protein>
<dbReference type="InterPro" id="IPR013491">
    <property type="entry name" value="Tape_meas_N"/>
</dbReference>
<dbReference type="Proteomes" id="UP000297890">
    <property type="component" value="Unassembled WGS sequence"/>
</dbReference>
<feature type="transmembrane region" description="Helical" evidence="3">
    <location>
        <begin position="649"/>
        <end position="675"/>
    </location>
</feature>
<keyword evidence="1" id="KW-0175">Coiled coil</keyword>
<keyword evidence="3" id="KW-0472">Membrane</keyword>
<dbReference type="PANTHER" id="PTHR38812:SF2">
    <property type="entry name" value="MU-LIKE PROPHAGE FLUMU PROTEIN GP42"/>
    <property type="match status" value="1"/>
</dbReference>
<name>A0A4Z0F7A7_9GAMM</name>
<dbReference type="RefSeq" id="WP_135282629.1">
    <property type="nucleotide sequence ID" value="NZ_SRIO01000019.1"/>
</dbReference>
<evidence type="ECO:0000256" key="1">
    <source>
        <dbReference type="SAM" id="Coils"/>
    </source>
</evidence>
<dbReference type="Pfam" id="PF20155">
    <property type="entry name" value="TMP_3"/>
    <property type="match status" value="1"/>
</dbReference>